<evidence type="ECO:0000313" key="10">
    <source>
        <dbReference type="Proteomes" id="UP000050497"/>
    </source>
</evidence>
<comment type="caution">
    <text evidence="8">The sequence shown here is derived from an EMBL/GenBank/DDBJ whole genome shotgun (WGS) entry which is preliminary data.</text>
</comment>
<dbReference type="SUPFAM" id="SSF50249">
    <property type="entry name" value="Nucleic acid-binding proteins"/>
    <property type="match status" value="1"/>
</dbReference>
<feature type="binding site" evidence="6">
    <location>
        <position position="264"/>
    </location>
    <ligand>
        <name>S-adenosyl-L-methionine</name>
        <dbReference type="ChEBI" id="CHEBI:59789"/>
    </ligand>
</feature>
<keyword evidence="11" id="KW-1185">Reference proteome</keyword>
<evidence type="ECO:0000313" key="11">
    <source>
        <dbReference type="Proteomes" id="UP000182800"/>
    </source>
</evidence>
<name>A0A0N8KEX2_9HYPH</name>
<feature type="binding site" evidence="6">
    <location>
        <position position="372"/>
    </location>
    <ligand>
        <name>S-adenosyl-L-methionine</name>
        <dbReference type="ChEBI" id="CHEBI:59789"/>
    </ligand>
</feature>
<keyword evidence="3 6" id="KW-0808">Transferase</keyword>
<keyword evidence="1" id="KW-0004">4Fe-4S</keyword>
<dbReference type="InterPro" id="IPR010280">
    <property type="entry name" value="U5_MeTrfase_fam"/>
</dbReference>
<sequence length="440" mass="46579">MAEPVPEFAPFEATIERLGARGDGIARHGDAILHVPGALPGETVRVFRDEGSRALCDGDDAIRVASPERIAPFCPVHGRCGGCVAQHMAPELYAAWKRGLLEHALSRAGLETEVAPLVPAAGAGRRRLTFHAMRGDDGVLRVGFMAARSHDLVAIDHCPVAELGLAGAPQIAHFLAERYLAEQSAVACDIHVTSSLNGLDIDLRGGRSGASGPSAGLRRRLITLADACDLARLSVAGETLVMRRPPLQQMGQAAVLPPAGGFLQASALGEAVLAGHVRDALRAQRASGATKKKRKPVRRIAELFAGCGAFTLRLAEDFAMHAVEADAGALAALDRAARETPGLKPVSHERRDLFRRPLLAPELGAFDAVVLDPPRAGCEAQTRQLARAQVPLVIYVSCDPVTLARDAALLVAAGYHLETVIPIDQFAMTAHLECVAVLRK</sequence>
<keyword evidence="5" id="KW-0411">Iron-sulfur</keyword>
<evidence type="ECO:0000256" key="6">
    <source>
        <dbReference type="PROSITE-ProRule" id="PRU01024"/>
    </source>
</evidence>
<dbReference type="Gene3D" id="2.40.50.140">
    <property type="entry name" value="Nucleic acid-binding proteins"/>
    <property type="match status" value="1"/>
</dbReference>
<keyword evidence="1" id="KW-0408">Iron</keyword>
<keyword evidence="2 6" id="KW-0489">Methyltransferase</keyword>
<dbReference type="SUPFAM" id="SSF53335">
    <property type="entry name" value="S-adenosyl-L-methionine-dependent methyltransferases"/>
    <property type="match status" value="1"/>
</dbReference>
<dbReference type="InterPro" id="IPR030390">
    <property type="entry name" value="MeTrfase_TrmA_AS"/>
</dbReference>
<gene>
    <name evidence="8" type="primary">rumA</name>
    <name evidence="9" type="ORF">GA0071312_3805</name>
    <name evidence="8" type="ORF">HLUCCO17_00115</name>
</gene>
<evidence type="ECO:0000256" key="3">
    <source>
        <dbReference type="ARBA" id="ARBA00022679"/>
    </source>
</evidence>
<dbReference type="GO" id="GO:0070041">
    <property type="term" value="F:rRNA (uridine-C5-)-methyltransferase activity"/>
    <property type="evidence" value="ECO:0007669"/>
    <property type="project" value="TreeGrafter"/>
</dbReference>
<dbReference type="GO" id="GO:0051539">
    <property type="term" value="F:4 iron, 4 sulfur cluster binding"/>
    <property type="evidence" value="ECO:0007669"/>
    <property type="project" value="UniProtKB-KW"/>
</dbReference>
<dbReference type="Proteomes" id="UP000182800">
    <property type="component" value="Unassembled WGS sequence"/>
</dbReference>
<evidence type="ECO:0000256" key="5">
    <source>
        <dbReference type="ARBA" id="ARBA00023014"/>
    </source>
</evidence>
<dbReference type="STRING" id="1653334.GA0071312_3805"/>
<reference evidence="8 10" key="1">
    <citation type="submission" date="2015-09" db="EMBL/GenBank/DDBJ databases">
        <title>Identification and resolution of microdiversity through metagenomic sequencing of parallel consortia.</title>
        <authorList>
            <person name="Nelson W.C."/>
            <person name="Romine M.F."/>
            <person name="Lindemann S.R."/>
        </authorList>
    </citation>
    <scope>NUCLEOTIDE SEQUENCE [LARGE SCALE GENOMIC DNA]</scope>
    <source>
        <strain evidence="8">HL-109</strain>
    </source>
</reference>
<dbReference type="PANTHER" id="PTHR11061:SF49">
    <property type="entry name" value="23S RRNA (URACIL(1939)-C(5))-METHYLTRANSFERASE RLMD"/>
    <property type="match status" value="1"/>
</dbReference>
<evidence type="ECO:0000256" key="4">
    <source>
        <dbReference type="ARBA" id="ARBA00022691"/>
    </source>
</evidence>
<evidence type="ECO:0000256" key="2">
    <source>
        <dbReference type="ARBA" id="ARBA00022603"/>
    </source>
</evidence>
<dbReference type="OrthoDB" id="9804590at2"/>
<feature type="active site" evidence="7">
    <location>
        <position position="398"/>
    </location>
</feature>
<reference evidence="9 11" key="2">
    <citation type="submission" date="2016-08" db="EMBL/GenBank/DDBJ databases">
        <authorList>
            <person name="Varghese N."/>
            <person name="Submissions Spin"/>
        </authorList>
    </citation>
    <scope>NUCLEOTIDE SEQUENCE [LARGE SCALE GENOMIC DNA]</scope>
    <source>
        <strain evidence="9 11">HL-109</strain>
    </source>
</reference>
<feature type="active site" description="Nucleophile" evidence="6">
    <location>
        <position position="398"/>
    </location>
</feature>
<comment type="similarity">
    <text evidence="6">Belongs to the class I-like SAM-binding methyltransferase superfamily. RNA M5U methyltransferase family.</text>
</comment>
<dbReference type="Gene3D" id="2.40.50.1070">
    <property type="match status" value="1"/>
</dbReference>
<evidence type="ECO:0000313" key="8">
    <source>
        <dbReference type="EMBL" id="KPQ12530.1"/>
    </source>
</evidence>
<dbReference type="GO" id="GO:0070475">
    <property type="term" value="P:rRNA base methylation"/>
    <property type="evidence" value="ECO:0007669"/>
    <property type="project" value="TreeGrafter"/>
</dbReference>
<dbReference type="Gene3D" id="3.40.50.150">
    <property type="entry name" value="Vaccinia Virus protein VP39"/>
    <property type="match status" value="1"/>
</dbReference>
<dbReference type="EMBL" id="LJSX01000001">
    <property type="protein sequence ID" value="KPQ12530.1"/>
    <property type="molecule type" value="Genomic_DNA"/>
</dbReference>
<accession>A0A0N8KEX2</accession>
<dbReference type="PANTHER" id="PTHR11061">
    <property type="entry name" value="RNA M5U METHYLTRANSFERASE"/>
    <property type="match status" value="1"/>
</dbReference>
<dbReference type="AlphaFoldDB" id="A0A0N8KEX2"/>
<dbReference type="EC" id="2.1.1.190" evidence="8"/>
<dbReference type="Proteomes" id="UP000050497">
    <property type="component" value="Unassembled WGS sequence"/>
</dbReference>
<dbReference type="InterPro" id="IPR029063">
    <property type="entry name" value="SAM-dependent_MTases_sf"/>
</dbReference>
<proteinExistence type="inferred from homology"/>
<dbReference type="EMBL" id="FMBM01000003">
    <property type="protein sequence ID" value="SCC82794.1"/>
    <property type="molecule type" value="Genomic_DNA"/>
</dbReference>
<organism evidence="8 10">
    <name type="scientific">Saliniramus fredricksonii</name>
    <dbReference type="NCBI Taxonomy" id="1653334"/>
    <lineage>
        <taxon>Bacteria</taxon>
        <taxon>Pseudomonadati</taxon>
        <taxon>Pseudomonadota</taxon>
        <taxon>Alphaproteobacteria</taxon>
        <taxon>Hyphomicrobiales</taxon>
        <taxon>Salinarimonadaceae</taxon>
        <taxon>Saliniramus</taxon>
    </lineage>
</organism>
<dbReference type="Pfam" id="PF05958">
    <property type="entry name" value="tRNA_U5-meth_tr"/>
    <property type="match status" value="1"/>
</dbReference>
<evidence type="ECO:0000256" key="1">
    <source>
        <dbReference type="ARBA" id="ARBA00022485"/>
    </source>
</evidence>
<dbReference type="RefSeq" id="WP_074446552.1">
    <property type="nucleotide sequence ID" value="NZ_FMBM01000003.1"/>
</dbReference>
<evidence type="ECO:0000256" key="7">
    <source>
        <dbReference type="PROSITE-ProRule" id="PRU10015"/>
    </source>
</evidence>
<dbReference type="InterPro" id="IPR012340">
    <property type="entry name" value="NA-bd_OB-fold"/>
</dbReference>
<feature type="binding site" evidence="6">
    <location>
        <position position="304"/>
    </location>
    <ligand>
        <name>S-adenosyl-L-methionine</name>
        <dbReference type="ChEBI" id="CHEBI:59789"/>
    </ligand>
</feature>
<keyword evidence="4 6" id="KW-0949">S-adenosyl-L-methionine</keyword>
<feature type="binding site" evidence="6">
    <location>
        <position position="324"/>
    </location>
    <ligand>
        <name>S-adenosyl-L-methionine</name>
        <dbReference type="ChEBI" id="CHEBI:59789"/>
    </ligand>
</feature>
<protein>
    <submittedName>
        <fullName evidence="8">23S rRNA (Uracil1939-C5)-methyltransferase</fullName>
        <ecNumber evidence="8">2.1.1.190</ecNumber>
    </submittedName>
</protein>
<evidence type="ECO:0000313" key="9">
    <source>
        <dbReference type="EMBL" id="SCC82794.1"/>
    </source>
</evidence>
<keyword evidence="1" id="KW-0479">Metal-binding</keyword>
<dbReference type="PROSITE" id="PS51687">
    <property type="entry name" value="SAM_MT_RNA_M5U"/>
    <property type="match status" value="1"/>
</dbReference>
<dbReference type="PROSITE" id="PS01230">
    <property type="entry name" value="TRMA_1"/>
    <property type="match status" value="1"/>
</dbReference>